<dbReference type="InterPro" id="IPR036097">
    <property type="entry name" value="HisK_dim/P_sf"/>
</dbReference>
<dbReference type="Gene3D" id="6.10.340.10">
    <property type="match status" value="1"/>
</dbReference>
<dbReference type="PRINTS" id="PR00344">
    <property type="entry name" value="BCTRLSENSOR"/>
</dbReference>
<dbReference type="SMART" id="SM00304">
    <property type="entry name" value="HAMP"/>
    <property type="match status" value="1"/>
</dbReference>
<dbReference type="CDD" id="cd06225">
    <property type="entry name" value="HAMP"/>
    <property type="match status" value="1"/>
</dbReference>
<evidence type="ECO:0000256" key="5">
    <source>
        <dbReference type="ARBA" id="ARBA00022553"/>
    </source>
</evidence>
<evidence type="ECO:0000313" key="17">
    <source>
        <dbReference type="EMBL" id="KIE48106.1"/>
    </source>
</evidence>
<evidence type="ECO:0000256" key="11">
    <source>
        <dbReference type="ARBA" id="ARBA00022989"/>
    </source>
</evidence>
<protein>
    <recommendedName>
        <fullName evidence="3">histidine kinase</fullName>
        <ecNumber evidence="3">2.7.13.3</ecNumber>
    </recommendedName>
</protein>
<evidence type="ECO:0000256" key="8">
    <source>
        <dbReference type="ARBA" id="ARBA00022741"/>
    </source>
</evidence>
<dbReference type="PANTHER" id="PTHR45528">
    <property type="entry name" value="SENSOR HISTIDINE KINASE CPXA"/>
    <property type="match status" value="1"/>
</dbReference>
<dbReference type="AlphaFoldDB" id="A0A0C1RCL3"/>
<dbReference type="SMART" id="SM00387">
    <property type="entry name" value="HATPase_c"/>
    <property type="match status" value="1"/>
</dbReference>
<keyword evidence="4" id="KW-1003">Cell membrane</keyword>
<keyword evidence="5" id="KW-0597">Phosphoprotein</keyword>
<dbReference type="Pfam" id="PF00512">
    <property type="entry name" value="HisKA"/>
    <property type="match status" value="1"/>
</dbReference>
<feature type="domain" description="HAMP" evidence="16">
    <location>
        <begin position="206"/>
        <end position="258"/>
    </location>
</feature>
<dbReference type="InterPro" id="IPR003661">
    <property type="entry name" value="HisK_dim/P_dom"/>
</dbReference>
<dbReference type="Pfam" id="PF02518">
    <property type="entry name" value="HATPase_c"/>
    <property type="match status" value="1"/>
</dbReference>
<dbReference type="Proteomes" id="UP000031366">
    <property type="component" value="Unassembled WGS sequence"/>
</dbReference>
<organism evidence="17 18">
    <name type="scientific">Clostridium argentinense CDC 2741</name>
    <dbReference type="NCBI Taxonomy" id="1418104"/>
    <lineage>
        <taxon>Bacteria</taxon>
        <taxon>Bacillati</taxon>
        <taxon>Bacillota</taxon>
        <taxon>Clostridia</taxon>
        <taxon>Eubacteriales</taxon>
        <taxon>Clostridiaceae</taxon>
        <taxon>Clostridium</taxon>
    </lineage>
</organism>
<evidence type="ECO:0000256" key="1">
    <source>
        <dbReference type="ARBA" id="ARBA00000085"/>
    </source>
</evidence>
<evidence type="ECO:0000256" key="7">
    <source>
        <dbReference type="ARBA" id="ARBA00022692"/>
    </source>
</evidence>
<evidence type="ECO:0000256" key="3">
    <source>
        <dbReference type="ARBA" id="ARBA00012438"/>
    </source>
</evidence>
<dbReference type="InterPro" id="IPR003660">
    <property type="entry name" value="HAMP_dom"/>
</dbReference>
<dbReference type="PROSITE" id="PS50109">
    <property type="entry name" value="HIS_KIN"/>
    <property type="match status" value="1"/>
</dbReference>
<gene>
    <name evidence="17" type="ORF">U732_3856</name>
</gene>
<sequence>MGENKIMKRSSLKKQFVFNFFIILFFSVVATVVTVLILFTAINLKIINPENHYEQLVPQFEEYIKNNGYNVLNLERKEDILKLIDEEGMEYEILDLQGRYIHGTSHFLPMDSKDVLYKINTIDYRKDWNLERGYTNNIPINYASIKYIPVEYNGELKAIAAIKYNYKISSLFINNNLMKVINLYLFICPFFYLIIFTIIFIGKLNKRINKPINELIKASNNIKNKNLDFTINYDGDDELGDLISSFTNMKDELKNTLIKNWNMEEEKNNVTSAIAHDIKTPLTIIRGHVEILEEIDLRDQEKAKKHLKVIKQNTDRATKLIENMNYISKINRADFNLILEEVNIKDFVIEKETEFKLLCKEKNINFICEIYNEKNNNIAVFDKDKISQVLDNLIVNSLRFTESGGNINLIISIYDEKIRFIIKDDGIGFSTKDMNNLFNSFYQGDSSRSLEKGHSGLGLYMCKIIVEKHNGKIFAHNDENGGAVVEFYIDQ</sequence>
<dbReference type="SUPFAM" id="SSF55874">
    <property type="entry name" value="ATPase domain of HSP90 chaperone/DNA topoisomerase II/histidine kinase"/>
    <property type="match status" value="1"/>
</dbReference>
<keyword evidence="9" id="KW-0418">Kinase</keyword>
<dbReference type="PANTHER" id="PTHR45528:SF1">
    <property type="entry name" value="SENSOR HISTIDINE KINASE CPXA"/>
    <property type="match status" value="1"/>
</dbReference>
<dbReference type="InterPro" id="IPR004358">
    <property type="entry name" value="Sig_transdc_His_kin-like_C"/>
</dbReference>
<dbReference type="InterPro" id="IPR036890">
    <property type="entry name" value="HATPase_C_sf"/>
</dbReference>
<dbReference type="Gene3D" id="3.30.565.10">
    <property type="entry name" value="Histidine kinase-like ATPase, C-terminal domain"/>
    <property type="match status" value="1"/>
</dbReference>
<proteinExistence type="predicted"/>
<dbReference type="SUPFAM" id="SSF47384">
    <property type="entry name" value="Homodimeric domain of signal transducing histidine kinase"/>
    <property type="match status" value="1"/>
</dbReference>
<feature type="domain" description="Histidine kinase" evidence="15">
    <location>
        <begin position="273"/>
        <end position="491"/>
    </location>
</feature>
<evidence type="ECO:0000256" key="12">
    <source>
        <dbReference type="ARBA" id="ARBA00023012"/>
    </source>
</evidence>
<dbReference type="GO" id="GO:0005524">
    <property type="term" value="F:ATP binding"/>
    <property type="evidence" value="ECO:0007669"/>
    <property type="project" value="UniProtKB-KW"/>
</dbReference>
<comment type="catalytic activity">
    <reaction evidence="1">
        <text>ATP + protein L-histidine = ADP + protein N-phospho-L-histidine.</text>
        <dbReference type="EC" id="2.7.13.3"/>
    </reaction>
</comment>
<keyword evidence="10" id="KW-0067">ATP-binding</keyword>
<dbReference type="SUPFAM" id="SSF158472">
    <property type="entry name" value="HAMP domain-like"/>
    <property type="match status" value="1"/>
</dbReference>
<comment type="caution">
    <text evidence="17">The sequence shown here is derived from an EMBL/GenBank/DDBJ whole genome shotgun (WGS) entry which is preliminary data.</text>
</comment>
<evidence type="ECO:0000259" key="15">
    <source>
        <dbReference type="PROSITE" id="PS50109"/>
    </source>
</evidence>
<comment type="subcellular location">
    <subcellularLocation>
        <location evidence="2">Cell membrane</location>
        <topology evidence="2">Multi-pass membrane protein</topology>
    </subcellularLocation>
</comment>
<evidence type="ECO:0000256" key="9">
    <source>
        <dbReference type="ARBA" id="ARBA00022777"/>
    </source>
</evidence>
<dbReference type="Gene3D" id="1.10.287.130">
    <property type="match status" value="1"/>
</dbReference>
<dbReference type="InterPro" id="IPR003594">
    <property type="entry name" value="HATPase_dom"/>
</dbReference>
<keyword evidence="13 14" id="KW-0472">Membrane</keyword>
<dbReference type="EMBL" id="AYSO01000012">
    <property type="protein sequence ID" value="KIE48106.1"/>
    <property type="molecule type" value="Genomic_DNA"/>
</dbReference>
<feature type="transmembrane region" description="Helical" evidence="14">
    <location>
        <begin position="181"/>
        <end position="201"/>
    </location>
</feature>
<evidence type="ECO:0000256" key="6">
    <source>
        <dbReference type="ARBA" id="ARBA00022679"/>
    </source>
</evidence>
<keyword evidence="11 14" id="KW-1133">Transmembrane helix</keyword>
<feature type="transmembrane region" description="Helical" evidence="14">
    <location>
        <begin position="16"/>
        <end position="42"/>
    </location>
</feature>
<evidence type="ECO:0000259" key="16">
    <source>
        <dbReference type="PROSITE" id="PS50885"/>
    </source>
</evidence>
<evidence type="ECO:0000313" key="18">
    <source>
        <dbReference type="Proteomes" id="UP000031366"/>
    </source>
</evidence>
<keyword evidence="18" id="KW-1185">Reference proteome</keyword>
<dbReference type="SMART" id="SM00388">
    <property type="entry name" value="HisKA"/>
    <property type="match status" value="1"/>
</dbReference>
<evidence type="ECO:0000256" key="14">
    <source>
        <dbReference type="SAM" id="Phobius"/>
    </source>
</evidence>
<keyword evidence="12" id="KW-0902">Two-component regulatory system</keyword>
<keyword evidence="6" id="KW-0808">Transferase</keyword>
<evidence type="ECO:0000256" key="2">
    <source>
        <dbReference type="ARBA" id="ARBA00004651"/>
    </source>
</evidence>
<dbReference type="InterPro" id="IPR050398">
    <property type="entry name" value="HssS/ArlS-like"/>
</dbReference>
<evidence type="ECO:0000256" key="10">
    <source>
        <dbReference type="ARBA" id="ARBA00022840"/>
    </source>
</evidence>
<dbReference type="Pfam" id="PF00672">
    <property type="entry name" value="HAMP"/>
    <property type="match status" value="1"/>
</dbReference>
<evidence type="ECO:0000256" key="13">
    <source>
        <dbReference type="ARBA" id="ARBA00023136"/>
    </source>
</evidence>
<keyword evidence="8" id="KW-0547">Nucleotide-binding</keyword>
<dbReference type="CDD" id="cd00075">
    <property type="entry name" value="HATPase"/>
    <property type="match status" value="1"/>
</dbReference>
<dbReference type="CDD" id="cd00082">
    <property type="entry name" value="HisKA"/>
    <property type="match status" value="1"/>
</dbReference>
<dbReference type="EC" id="2.7.13.3" evidence="3"/>
<dbReference type="InterPro" id="IPR005467">
    <property type="entry name" value="His_kinase_dom"/>
</dbReference>
<dbReference type="STRING" id="29341.RSJ17_11840"/>
<dbReference type="PROSITE" id="PS50885">
    <property type="entry name" value="HAMP"/>
    <property type="match status" value="1"/>
</dbReference>
<name>A0A0C1RCL3_9CLOT</name>
<accession>A0A0C1RCL3</accession>
<reference evidence="17 18" key="1">
    <citation type="journal article" date="2015" name="Infect. Genet. Evol.">
        <title>Genomic sequences of six botulinum neurotoxin-producing strains representing three clostridial species illustrate the mobility and diversity of botulinum neurotoxin genes.</title>
        <authorList>
            <person name="Smith T.J."/>
            <person name="Hill K.K."/>
            <person name="Xie G."/>
            <person name="Foley B.T."/>
            <person name="Williamson C.H."/>
            <person name="Foster J.T."/>
            <person name="Johnson S.L."/>
            <person name="Chertkov O."/>
            <person name="Teshima H."/>
            <person name="Gibbons H.S."/>
            <person name="Johnsky L.A."/>
            <person name="Karavis M.A."/>
            <person name="Smith L.A."/>
        </authorList>
    </citation>
    <scope>NUCLEOTIDE SEQUENCE [LARGE SCALE GENOMIC DNA]</scope>
    <source>
        <strain evidence="17 18">CDC 2741</strain>
    </source>
</reference>
<keyword evidence="7 14" id="KW-0812">Transmembrane</keyword>
<dbReference type="GO" id="GO:0005886">
    <property type="term" value="C:plasma membrane"/>
    <property type="evidence" value="ECO:0007669"/>
    <property type="project" value="UniProtKB-SubCell"/>
</dbReference>
<dbReference type="GO" id="GO:0000155">
    <property type="term" value="F:phosphorelay sensor kinase activity"/>
    <property type="evidence" value="ECO:0007669"/>
    <property type="project" value="InterPro"/>
</dbReference>
<dbReference type="OrthoDB" id="84942at2"/>
<evidence type="ECO:0000256" key="4">
    <source>
        <dbReference type="ARBA" id="ARBA00022475"/>
    </source>
</evidence>